<reference evidence="1" key="2">
    <citation type="submission" date="2020-02" db="EMBL/GenBank/DDBJ databases">
        <authorList>
            <person name="Littmann E."/>
            <person name="Sorbara M."/>
        </authorList>
    </citation>
    <scope>NUCLEOTIDE SEQUENCE</scope>
    <source>
        <strain evidence="1">MSK.17.79</strain>
    </source>
</reference>
<protein>
    <submittedName>
        <fullName evidence="1">Uncharacterized protein</fullName>
    </submittedName>
</protein>
<reference evidence="1" key="1">
    <citation type="journal article" date="2020" name="Cell Host Microbe">
        <title>Functional and Genomic Variation between Human-Derived Isolates of Lachnospiraceae Reveals Inter- and Intra-Species Diversity.</title>
        <authorList>
            <person name="Sorbara M.T."/>
            <person name="Littmann E.R."/>
            <person name="Fontana E."/>
            <person name="Moody T.U."/>
            <person name="Kohout C.E."/>
            <person name="Gjonbalaj M."/>
            <person name="Eaton V."/>
            <person name="Seok R."/>
            <person name="Leiner I.M."/>
            <person name="Pamer E.G."/>
        </authorList>
    </citation>
    <scope>NUCLEOTIDE SEQUENCE</scope>
    <source>
        <strain evidence="1">MSK.17.79</strain>
    </source>
</reference>
<proteinExistence type="predicted"/>
<sequence length="202" mass="23269">MGRRLSLHILLPIEGYEEDKVYDSEEIALRMAYSEQEPDNVYYRKLKEKSVYASFDDIVRFACEKYSLGEIHNFSMYTDHWGNSVIQYEENKYVVKEAEIKQLEREHITESVYCNEYRYCSLSWFYSGIGYELVLNDIAIVDEELIKKAASLIGYESDNDFANGLADVIENSSGGEDKFIASLVLAKEIARTLGGRAVIIFD</sequence>
<dbReference type="RefSeq" id="WP_173840925.1">
    <property type="nucleotide sequence ID" value="NZ_JAAILW010000061.1"/>
</dbReference>
<accession>A0AAX0BJN2</accession>
<gene>
    <name evidence="1" type="ORF">G4319_15315</name>
</gene>
<name>A0AAX0BJN2_9FIRM</name>
<dbReference type="Proteomes" id="UP001193670">
    <property type="component" value="Unassembled WGS sequence"/>
</dbReference>
<evidence type="ECO:0000313" key="1">
    <source>
        <dbReference type="EMBL" id="NSC28658.1"/>
    </source>
</evidence>
<dbReference type="AlphaFoldDB" id="A0AAX0BJN2"/>
<comment type="caution">
    <text evidence="1">The sequence shown here is derived from an EMBL/GenBank/DDBJ whole genome shotgun (WGS) entry which is preliminary data.</text>
</comment>
<organism evidence="1 2">
    <name type="scientific">Agathobacter rectalis</name>
    <dbReference type="NCBI Taxonomy" id="39491"/>
    <lineage>
        <taxon>Bacteria</taxon>
        <taxon>Bacillati</taxon>
        <taxon>Bacillota</taxon>
        <taxon>Clostridia</taxon>
        <taxon>Lachnospirales</taxon>
        <taxon>Lachnospiraceae</taxon>
        <taxon>Agathobacter</taxon>
    </lineage>
</organism>
<evidence type="ECO:0000313" key="2">
    <source>
        <dbReference type="Proteomes" id="UP001193670"/>
    </source>
</evidence>
<dbReference type="EMBL" id="JAAILW010000061">
    <property type="protein sequence ID" value="NSC28658.1"/>
    <property type="molecule type" value="Genomic_DNA"/>
</dbReference>